<sequence length="143" mass="16834">MSLEYDQVLDKIRTNVRFRAFPEEYLKGFKVVGEMEIENGSDIFMYRELEGINVVVDGRKTFFNDPYLAKYYYYSSLIGLSSVMIPNKESVRRVIKVLETDLRNYRDLIDQYLSVLDDKARKNAVNELIKSDPNFRMVIYGES</sequence>
<dbReference type="AlphaFoldDB" id="A0AAX4NIE6"/>
<dbReference type="RefSeq" id="WP_393971282.1">
    <property type="nucleotide sequence ID" value="NZ_CP133772.1"/>
</dbReference>
<evidence type="ECO:0008006" key="3">
    <source>
        <dbReference type="Google" id="ProtNLM"/>
    </source>
</evidence>
<dbReference type="GeneID" id="95968290"/>
<organism evidence="1 2">
    <name type="scientific">Oxyplasma meridianum</name>
    <dbReference type="NCBI Taxonomy" id="3073602"/>
    <lineage>
        <taxon>Archaea</taxon>
        <taxon>Methanobacteriati</taxon>
        <taxon>Thermoplasmatota</taxon>
        <taxon>Thermoplasmata</taxon>
        <taxon>Thermoplasmatales</taxon>
        <taxon>Thermoplasmataceae</taxon>
        <taxon>Oxyplasma</taxon>
    </lineage>
</organism>
<dbReference type="EMBL" id="CP133772">
    <property type="protein sequence ID" value="WYY00959.1"/>
    <property type="molecule type" value="Genomic_DNA"/>
</dbReference>
<evidence type="ECO:0000313" key="2">
    <source>
        <dbReference type="Proteomes" id="UP001451606"/>
    </source>
</evidence>
<reference evidence="1 2" key="1">
    <citation type="submission" date="2023-09" db="EMBL/GenBank/DDBJ databases">
        <authorList>
            <person name="Golyshina O.V."/>
            <person name="Lunev E.A."/>
            <person name="Bargiela R."/>
            <person name="Gaines M.C."/>
            <person name="Daum B."/>
            <person name="Bale N.J."/>
            <person name="Koenen M."/>
            <person name="Sinninghe Damst J.S."/>
            <person name="Yakimov M."/>
            <person name="Golyshin P.N."/>
        </authorList>
    </citation>
    <scope>NUCLEOTIDE SEQUENCE [LARGE SCALE GENOMIC DNA]</scope>
    <source>
        <strain evidence="1 2">M1</strain>
    </source>
</reference>
<accession>A0AAX4NIE6</accession>
<evidence type="ECO:0000313" key="1">
    <source>
        <dbReference type="EMBL" id="WYY00959.1"/>
    </source>
</evidence>
<dbReference type="Proteomes" id="UP001451606">
    <property type="component" value="Chromosome"/>
</dbReference>
<gene>
    <name evidence="1" type="ORF">OXIME_001552</name>
</gene>
<dbReference type="KEGG" id="omr:OXIME_001552"/>
<keyword evidence="2" id="KW-1185">Reference proteome</keyword>
<protein>
    <recommendedName>
        <fullName evidence="3">Crp/Fnr family transcriptional regulator</fullName>
    </recommendedName>
</protein>
<name>A0AAX4NIE6_9ARCH</name>
<proteinExistence type="predicted"/>